<evidence type="ECO:0000313" key="1">
    <source>
        <dbReference type="EMBL" id="EFJ30598.1"/>
    </source>
</evidence>
<dbReference type="InParanoid" id="D8RAE0"/>
<sequence length="315" mass="36340">MKRLENKERDTSSVFKDCQWYSQPVDLSMFSGRILRAKLLETFQPSRINVYARSDHALLLFQRMRDETFLSNRRYQPGTGVFPVWHRPECPALLVPDRRARRQPRCADDDLEGRCFTRLFTYMLVTGTSFGALVECGFIIRASRVVESFKSIAKQHREKEVVLKVRDLTTLWFPDPETTNLRKVVTEVDAYKTLHKLQAVQIPRLVSWGFLCGTMFVYVMTSDEALVPAHEALATMHARGVIHGDLSPLKILLGPRFAEELVDCPKIRDLLNAYVSIDSLNFRFNEDVIVEVLTTLVDNPRFHDLKMFLEATQVV</sequence>
<organism evidence="2">
    <name type="scientific">Selaginella moellendorffii</name>
    <name type="common">Spikemoss</name>
    <dbReference type="NCBI Taxonomy" id="88036"/>
    <lineage>
        <taxon>Eukaryota</taxon>
        <taxon>Viridiplantae</taxon>
        <taxon>Streptophyta</taxon>
        <taxon>Embryophyta</taxon>
        <taxon>Tracheophyta</taxon>
        <taxon>Lycopodiopsida</taxon>
        <taxon>Selaginellales</taxon>
        <taxon>Selaginellaceae</taxon>
        <taxon>Selaginella</taxon>
    </lineage>
</organism>
<dbReference type="InterPro" id="IPR011009">
    <property type="entry name" value="Kinase-like_dom_sf"/>
</dbReference>
<dbReference type="HOGENOM" id="CLU_883960_0_0_1"/>
<protein>
    <recommendedName>
        <fullName evidence="3">Protein kinase domain-containing protein</fullName>
    </recommendedName>
</protein>
<dbReference type="SUPFAM" id="SSF56112">
    <property type="entry name" value="Protein kinase-like (PK-like)"/>
    <property type="match status" value="1"/>
</dbReference>
<accession>D8RAE0</accession>
<evidence type="ECO:0000313" key="2">
    <source>
        <dbReference type="Proteomes" id="UP000001514"/>
    </source>
</evidence>
<gene>
    <name evidence="1" type="ORF">SELMODRAFT_409108</name>
</gene>
<dbReference type="Gramene" id="EFJ30598">
    <property type="protein sequence ID" value="EFJ30598"/>
    <property type="gene ID" value="SELMODRAFT_409108"/>
</dbReference>
<keyword evidence="2" id="KW-1185">Reference proteome</keyword>
<dbReference type="Proteomes" id="UP000001514">
    <property type="component" value="Unassembled WGS sequence"/>
</dbReference>
<dbReference type="KEGG" id="smo:SELMODRAFT_409108"/>
<reference evidence="1 2" key="1">
    <citation type="journal article" date="2011" name="Science">
        <title>The Selaginella genome identifies genetic changes associated with the evolution of vascular plants.</title>
        <authorList>
            <person name="Banks J.A."/>
            <person name="Nishiyama T."/>
            <person name="Hasebe M."/>
            <person name="Bowman J.L."/>
            <person name="Gribskov M."/>
            <person name="dePamphilis C."/>
            <person name="Albert V.A."/>
            <person name="Aono N."/>
            <person name="Aoyama T."/>
            <person name="Ambrose B.A."/>
            <person name="Ashton N.W."/>
            <person name="Axtell M.J."/>
            <person name="Barker E."/>
            <person name="Barker M.S."/>
            <person name="Bennetzen J.L."/>
            <person name="Bonawitz N.D."/>
            <person name="Chapple C."/>
            <person name="Cheng C."/>
            <person name="Correa L.G."/>
            <person name="Dacre M."/>
            <person name="DeBarry J."/>
            <person name="Dreyer I."/>
            <person name="Elias M."/>
            <person name="Engstrom E.M."/>
            <person name="Estelle M."/>
            <person name="Feng L."/>
            <person name="Finet C."/>
            <person name="Floyd S.K."/>
            <person name="Frommer W.B."/>
            <person name="Fujita T."/>
            <person name="Gramzow L."/>
            <person name="Gutensohn M."/>
            <person name="Harholt J."/>
            <person name="Hattori M."/>
            <person name="Heyl A."/>
            <person name="Hirai T."/>
            <person name="Hiwatashi Y."/>
            <person name="Ishikawa M."/>
            <person name="Iwata M."/>
            <person name="Karol K.G."/>
            <person name="Koehler B."/>
            <person name="Kolukisaoglu U."/>
            <person name="Kubo M."/>
            <person name="Kurata T."/>
            <person name="Lalonde S."/>
            <person name="Li K."/>
            <person name="Li Y."/>
            <person name="Litt A."/>
            <person name="Lyons E."/>
            <person name="Manning G."/>
            <person name="Maruyama T."/>
            <person name="Michael T.P."/>
            <person name="Mikami K."/>
            <person name="Miyazaki S."/>
            <person name="Morinaga S."/>
            <person name="Murata T."/>
            <person name="Mueller-Roeber B."/>
            <person name="Nelson D.R."/>
            <person name="Obara M."/>
            <person name="Oguri Y."/>
            <person name="Olmstead R.G."/>
            <person name="Onodera N."/>
            <person name="Petersen B.L."/>
            <person name="Pils B."/>
            <person name="Prigge M."/>
            <person name="Rensing S.A."/>
            <person name="Riano-Pachon D.M."/>
            <person name="Roberts A.W."/>
            <person name="Sato Y."/>
            <person name="Scheller H.V."/>
            <person name="Schulz B."/>
            <person name="Schulz C."/>
            <person name="Shakirov E.V."/>
            <person name="Shibagaki N."/>
            <person name="Shinohara N."/>
            <person name="Shippen D.E."/>
            <person name="Soerensen I."/>
            <person name="Sotooka R."/>
            <person name="Sugimoto N."/>
            <person name="Sugita M."/>
            <person name="Sumikawa N."/>
            <person name="Tanurdzic M."/>
            <person name="Theissen G."/>
            <person name="Ulvskov P."/>
            <person name="Wakazuki S."/>
            <person name="Weng J.K."/>
            <person name="Willats W.W."/>
            <person name="Wipf D."/>
            <person name="Wolf P.G."/>
            <person name="Yang L."/>
            <person name="Zimmer A.D."/>
            <person name="Zhu Q."/>
            <person name="Mitros T."/>
            <person name="Hellsten U."/>
            <person name="Loque D."/>
            <person name="Otillar R."/>
            <person name="Salamov A."/>
            <person name="Schmutz J."/>
            <person name="Shapiro H."/>
            <person name="Lindquist E."/>
            <person name="Lucas S."/>
            <person name="Rokhsar D."/>
            <person name="Grigoriev I.V."/>
        </authorList>
    </citation>
    <scope>NUCLEOTIDE SEQUENCE [LARGE SCALE GENOMIC DNA]</scope>
</reference>
<name>D8RAE0_SELML</name>
<dbReference type="AlphaFoldDB" id="D8RAE0"/>
<dbReference type="EMBL" id="GL377575">
    <property type="protein sequence ID" value="EFJ30598.1"/>
    <property type="molecule type" value="Genomic_DNA"/>
</dbReference>
<evidence type="ECO:0008006" key="3">
    <source>
        <dbReference type="Google" id="ProtNLM"/>
    </source>
</evidence>
<proteinExistence type="predicted"/>